<dbReference type="GO" id="GO:0035770">
    <property type="term" value="C:ribonucleoprotein granule"/>
    <property type="evidence" value="ECO:0007669"/>
    <property type="project" value="TreeGrafter"/>
</dbReference>
<organism evidence="3">
    <name type="scientific">Guillardia theta (strain CCMP2712)</name>
    <name type="common">Cryptophyte</name>
    <dbReference type="NCBI Taxonomy" id="905079"/>
    <lineage>
        <taxon>Eukaryota</taxon>
        <taxon>Cryptophyceae</taxon>
        <taxon>Pyrenomonadales</taxon>
        <taxon>Geminigeraceae</taxon>
        <taxon>Guillardia</taxon>
    </lineage>
</organism>
<gene>
    <name evidence="3" type="ORF">GUITHDRAFT_139952</name>
</gene>
<dbReference type="KEGG" id="gtt:GUITHDRAFT_139952"/>
<keyword evidence="5" id="KW-1185">Reference proteome</keyword>
<reference evidence="4" key="3">
    <citation type="submission" date="2016-03" db="UniProtKB">
        <authorList>
            <consortium name="EnsemblProtists"/>
        </authorList>
    </citation>
    <scope>IDENTIFICATION</scope>
</reference>
<feature type="compositionally biased region" description="Low complexity" evidence="1">
    <location>
        <begin position="462"/>
        <end position="485"/>
    </location>
</feature>
<dbReference type="PANTHER" id="PTHR21228:SF40">
    <property type="entry name" value="LD45607P"/>
    <property type="match status" value="1"/>
</dbReference>
<dbReference type="GeneID" id="17300872"/>
<sequence length="1108" mass="122891">MKRTTNGAAVLSYVVFHALIGEHSGFICVYPQCLPKGNLHDEYTFLCSFNPRAGLVKAGRHPCRSWTVSDGTIRCRTTRSALEESNSSLSSPSYVEDSQHIPLLKEKPSRANFATGDESPRNRRGSSGKQARLSSFNIILTSLIDFLMCDVRHFWYQKRDVRKLKTDATTLMGSQDPGRAMGGERLIETIDFLGVFSESFKKINADAVEAAGNISGAGNKSQETSIIPKLDSDVIKKIDFLGVLNAEMVPLMRYKTSQKSLNIVDLLKSNEEMMKKAGGSALGSEILLNTLAKFRPSFGLPDMKDSKSTPRIISIPGNLLQYNDAEKLIDVLVRERYEEMMDLLFEVQQPDHFRLPAALLIRFLQYVTLKIDDLSPKQVAIVLNAAIGCKPSKQLFRAASGRVVKMHDDPVRNFVFTEQSIAMILNAFTRARRSDLHRRAIQCLITVIMNGRKRNDKWKQNSASSSSSSSSSRPRRLGSSGSPRSSGGGRIGSMGQRSSFEVFTPLQTPARTQSANGHGWSAQNLGIAMNAISKLYHTITTARVEAGDNEGEEGEGTGRKKDDDEVEDDGAVEVIGFTLSDILLFLARKAAYLPPSTFNSKAIASISNACARGRLQYPRVFETLAAAVEMLPTSMWNSQEISMLANAMVRCGYYNETVIEQIGRVVCSLEGSSFKPQGIAMVTNALSKWEGGGEASAGSIRIPRSVWEHLSFTALSLTSTQEWSTQSLALVLNAFSYEGMVSREMHERRGASAADLLRFLITMAPSKEKNMWEPQVSRAAAYMKDVCLLHSPDQLDMISISNIANAMAKLRMRDVKLMSFLAQAAVIKDPSVFSTQAISNIYNAFARLNVFNQKLCSHLSLAALLIHPSSFAPQIRHMAHAMIINIDDADEQAVSNFIHSLATLDIKALANIAWSMAILNCTDEALLLWVHQFITWKALQLPRWASDEARALTSERSAAVRWDGSEDSDWKQFVKRRVLRDNPSTSSSNLQNSVALAIAALDLEMIEEMKDTVSGYRLDIFLPAQQKVVEVDGPRHFAFETRRPLGPTVLKRRILELLRYKPVTIPYWEWDERGGGAGGGGFTREQLEYLRSKIFDHTMGDAVAADRR</sequence>
<evidence type="ECO:0000313" key="3">
    <source>
        <dbReference type="EMBL" id="EKX44098.1"/>
    </source>
</evidence>
<evidence type="ECO:0000256" key="1">
    <source>
        <dbReference type="SAM" id="MobiDB-lite"/>
    </source>
</evidence>
<dbReference type="GO" id="GO:0000963">
    <property type="term" value="P:mitochondrial RNA processing"/>
    <property type="evidence" value="ECO:0007669"/>
    <property type="project" value="TreeGrafter"/>
</dbReference>
<dbReference type="PaxDb" id="55529-EKX44098"/>
<dbReference type="GO" id="GO:0003723">
    <property type="term" value="F:RNA binding"/>
    <property type="evidence" value="ECO:0007669"/>
    <property type="project" value="TreeGrafter"/>
</dbReference>
<dbReference type="EnsemblProtists" id="EKX44098">
    <property type="protein sequence ID" value="EKX44098"/>
    <property type="gene ID" value="GUITHDRAFT_139952"/>
</dbReference>
<proteinExistence type="predicted"/>
<evidence type="ECO:0000313" key="5">
    <source>
        <dbReference type="Proteomes" id="UP000011087"/>
    </source>
</evidence>
<evidence type="ECO:0000259" key="2">
    <source>
        <dbReference type="PROSITE" id="PS51286"/>
    </source>
</evidence>
<dbReference type="GO" id="GO:0044528">
    <property type="term" value="P:regulation of mitochondrial mRNA stability"/>
    <property type="evidence" value="ECO:0007669"/>
    <property type="project" value="TreeGrafter"/>
</dbReference>
<dbReference type="InterPro" id="IPR050870">
    <property type="entry name" value="FAST_kinase"/>
</dbReference>
<dbReference type="Proteomes" id="UP000011087">
    <property type="component" value="Unassembled WGS sequence"/>
</dbReference>
<dbReference type="RefSeq" id="XP_005831078.1">
    <property type="nucleotide sequence ID" value="XM_005831021.1"/>
</dbReference>
<dbReference type="EMBL" id="JH993006">
    <property type="protein sequence ID" value="EKX44098.1"/>
    <property type="molecule type" value="Genomic_DNA"/>
</dbReference>
<reference evidence="3 5" key="1">
    <citation type="journal article" date="2012" name="Nature">
        <title>Algal genomes reveal evolutionary mosaicism and the fate of nucleomorphs.</title>
        <authorList>
            <consortium name="DOE Joint Genome Institute"/>
            <person name="Curtis B.A."/>
            <person name="Tanifuji G."/>
            <person name="Burki F."/>
            <person name="Gruber A."/>
            <person name="Irimia M."/>
            <person name="Maruyama S."/>
            <person name="Arias M.C."/>
            <person name="Ball S.G."/>
            <person name="Gile G.H."/>
            <person name="Hirakawa Y."/>
            <person name="Hopkins J.F."/>
            <person name="Kuo A."/>
            <person name="Rensing S.A."/>
            <person name="Schmutz J."/>
            <person name="Symeonidi A."/>
            <person name="Elias M."/>
            <person name="Eveleigh R.J."/>
            <person name="Herman E.K."/>
            <person name="Klute M.J."/>
            <person name="Nakayama T."/>
            <person name="Obornik M."/>
            <person name="Reyes-Prieto A."/>
            <person name="Armbrust E.V."/>
            <person name="Aves S.J."/>
            <person name="Beiko R.G."/>
            <person name="Coutinho P."/>
            <person name="Dacks J.B."/>
            <person name="Durnford D.G."/>
            <person name="Fast N.M."/>
            <person name="Green B.R."/>
            <person name="Grisdale C.J."/>
            <person name="Hempel F."/>
            <person name="Henrissat B."/>
            <person name="Hoppner M.P."/>
            <person name="Ishida K."/>
            <person name="Kim E."/>
            <person name="Koreny L."/>
            <person name="Kroth P.G."/>
            <person name="Liu Y."/>
            <person name="Malik S.B."/>
            <person name="Maier U.G."/>
            <person name="McRose D."/>
            <person name="Mock T."/>
            <person name="Neilson J.A."/>
            <person name="Onodera N.T."/>
            <person name="Poole A.M."/>
            <person name="Pritham E.J."/>
            <person name="Richards T.A."/>
            <person name="Rocap G."/>
            <person name="Roy S.W."/>
            <person name="Sarai C."/>
            <person name="Schaack S."/>
            <person name="Shirato S."/>
            <person name="Slamovits C.H."/>
            <person name="Spencer D.F."/>
            <person name="Suzuki S."/>
            <person name="Worden A.Z."/>
            <person name="Zauner S."/>
            <person name="Barry K."/>
            <person name="Bell C."/>
            <person name="Bharti A.K."/>
            <person name="Crow J.A."/>
            <person name="Grimwood J."/>
            <person name="Kramer R."/>
            <person name="Lindquist E."/>
            <person name="Lucas S."/>
            <person name="Salamov A."/>
            <person name="McFadden G.I."/>
            <person name="Lane C.E."/>
            <person name="Keeling P.J."/>
            <person name="Gray M.W."/>
            <person name="Grigoriev I.V."/>
            <person name="Archibald J.M."/>
        </authorList>
    </citation>
    <scope>NUCLEOTIDE SEQUENCE</scope>
    <source>
        <strain evidence="3 5">CCMP2712</strain>
    </source>
</reference>
<name>L1J6D0_GUITC</name>
<dbReference type="PROSITE" id="PS51286">
    <property type="entry name" value="RAP"/>
    <property type="match status" value="1"/>
</dbReference>
<dbReference type="HOGENOM" id="CLU_282208_0_0_1"/>
<dbReference type="Pfam" id="PF08373">
    <property type="entry name" value="RAP"/>
    <property type="match status" value="1"/>
</dbReference>
<dbReference type="SMART" id="SM00952">
    <property type="entry name" value="RAP"/>
    <property type="match status" value="1"/>
</dbReference>
<dbReference type="GO" id="GO:0005759">
    <property type="term" value="C:mitochondrial matrix"/>
    <property type="evidence" value="ECO:0007669"/>
    <property type="project" value="TreeGrafter"/>
</dbReference>
<feature type="domain" description="RAP" evidence="2">
    <location>
        <begin position="1027"/>
        <end position="1092"/>
    </location>
</feature>
<evidence type="ECO:0000313" key="4">
    <source>
        <dbReference type="EnsemblProtists" id="EKX44098"/>
    </source>
</evidence>
<feature type="region of interest" description="Disordered" evidence="1">
    <location>
        <begin position="543"/>
        <end position="567"/>
    </location>
</feature>
<dbReference type="InterPro" id="IPR013584">
    <property type="entry name" value="RAP"/>
</dbReference>
<feature type="region of interest" description="Disordered" evidence="1">
    <location>
        <begin position="109"/>
        <end position="129"/>
    </location>
</feature>
<dbReference type="AlphaFoldDB" id="L1J6D0"/>
<dbReference type="OrthoDB" id="385235at2759"/>
<dbReference type="PANTHER" id="PTHR21228">
    <property type="entry name" value="FAST LEU-RICH DOMAIN-CONTAINING"/>
    <property type="match status" value="1"/>
</dbReference>
<protein>
    <recommendedName>
        <fullName evidence="2">RAP domain-containing protein</fullName>
    </recommendedName>
</protein>
<accession>L1J6D0</accession>
<reference evidence="5" key="2">
    <citation type="submission" date="2012-11" db="EMBL/GenBank/DDBJ databases">
        <authorList>
            <person name="Kuo A."/>
            <person name="Curtis B.A."/>
            <person name="Tanifuji G."/>
            <person name="Burki F."/>
            <person name="Gruber A."/>
            <person name="Irimia M."/>
            <person name="Maruyama S."/>
            <person name="Arias M.C."/>
            <person name="Ball S.G."/>
            <person name="Gile G.H."/>
            <person name="Hirakawa Y."/>
            <person name="Hopkins J.F."/>
            <person name="Rensing S.A."/>
            <person name="Schmutz J."/>
            <person name="Symeonidi A."/>
            <person name="Elias M."/>
            <person name="Eveleigh R.J."/>
            <person name="Herman E.K."/>
            <person name="Klute M.J."/>
            <person name="Nakayama T."/>
            <person name="Obornik M."/>
            <person name="Reyes-Prieto A."/>
            <person name="Armbrust E.V."/>
            <person name="Aves S.J."/>
            <person name="Beiko R.G."/>
            <person name="Coutinho P."/>
            <person name="Dacks J.B."/>
            <person name="Durnford D.G."/>
            <person name="Fast N.M."/>
            <person name="Green B.R."/>
            <person name="Grisdale C."/>
            <person name="Hempe F."/>
            <person name="Henrissat B."/>
            <person name="Hoppner M.P."/>
            <person name="Ishida K.-I."/>
            <person name="Kim E."/>
            <person name="Koreny L."/>
            <person name="Kroth P.G."/>
            <person name="Liu Y."/>
            <person name="Malik S.-B."/>
            <person name="Maier U.G."/>
            <person name="McRose D."/>
            <person name="Mock T."/>
            <person name="Neilson J.A."/>
            <person name="Onodera N.T."/>
            <person name="Poole A.M."/>
            <person name="Pritham E.J."/>
            <person name="Richards T.A."/>
            <person name="Rocap G."/>
            <person name="Roy S.W."/>
            <person name="Sarai C."/>
            <person name="Schaack S."/>
            <person name="Shirato S."/>
            <person name="Slamovits C.H."/>
            <person name="Spencer D.F."/>
            <person name="Suzuki S."/>
            <person name="Worden A.Z."/>
            <person name="Zauner S."/>
            <person name="Barry K."/>
            <person name="Bell C."/>
            <person name="Bharti A.K."/>
            <person name="Crow J.A."/>
            <person name="Grimwood J."/>
            <person name="Kramer R."/>
            <person name="Lindquist E."/>
            <person name="Lucas S."/>
            <person name="Salamov A."/>
            <person name="McFadden G.I."/>
            <person name="Lane C.E."/>
            <person name="Keeling P.J."/>
            <person name="Gray M.W."/>
            <person name="Grigoriev I.V."/>
            <person name="Archibald J.M."/>
        </authorList>
    </citation>
    <scope>NUCLEOTIDE SEQUENCE</scope>
    <source>
        <strain evidence="5">CCMP2712</strain>
    </source>
</reference>
<feature type="region of interest" description="Disordered" evidence="1">
    <location>
        <begin position="455"/>
        <end position="495"/>
    </location>
</feature>